<evidence type="ECO:0000313" key="2">
    <source>
        <dbReference type="Proteomes" id="UP001239111"/>
    </source>
</evidence>
<gene>
    <name evidence="1" type="ORF">QAD02_017607</name>
</gene>
<reference evidence="1" key="1">
    <citation type="submission" date="2023-04" db="EMBL/GenBank/DDBJ databases">
        <title>A chromosome-level genome assembly of the parasitoid wasp Eretmocerus hayati.</title>
        <authorList>
            <person name="Zhong Y."/>
            <person name="Liu S."/>
            <person name="Liu Y."/>
        </authorList>
    </citation>
    <scope>NUCLEOTIDE SEQUENCE</scope>
    <source>
        <strain evidence="1">ZJU_SS_LIU_2023</strain>
    </source>
</reference>
<sequence>MRKVLFQPNLSRSLSTVSTFPLESDFTVLATQSNRLVNLLECVSFASGTGTYKLNVAVLLHALNAEQRSTALPTNVLKKMPTLSALTVKAIIAQITKSVRNISFNVCSHAGSS</sequence>
<evidence type="ECO:0000313" key="1">
    <source>
        <dbReference type="EMBL" id="KAJ8681815.1"/>
    </source>
</evidence>
<proteinExistence type="predicted"/>
<dbReference type="EMBL" id="CM056741">
    <property type="protein sequence ID" value="KAJ8681815.1"/>
    <property type="molecule type" value="Genomic_DNA"/>
</dbReference>
<comment type="caution">
    <text evidence="1">The sequence shown here is derived from an EMBL/GenBank/DDBJ whole genome shotgun (WGS) entry which is preliminary data.</text>
</comment>
<organism evidence="1 2">
    <name type="scientific">Eretmocerus hayati</name>
    <dbReference type="NCBI Taxonomy" id="131215"/>
    <lineage>
        <taxon>Eukaryota</taxon>
        <taxon>Metazoa</taxon>
        <taxon>Ecdysozoa</taxon>
        <taxon>Arthropoda</taxon>
        <taxon>Hexapoda</taxon>
        <taxon>Insecta</taxon>
        <taxon>Pterygota</taxon>
        <taxon>Neoptera</taxon>
        <taxon>Endopterygota</taxon>
        <taxon>Hymenoptera</taxon>
        <taxon>Apocrita</taxon>
        <taxon>Proctotrupomorpha</taxon>
        <taxon>Chalcidoidea</taxon>
        <taxon>Aphelinidae</taxon>
        <taxon>Aphelininae</taxon>
        <taxon>Eretmocerus</taxon>
    </lineage>
</organism>
<protein>
    <submittedName>
        <fullName evidence="1">Uncharacterized protein</fullName>
    </submittedName>
</protein>
<keyword evidence="2" id="KW-1185">Reference proteome</keyword>
<dbReference type="Proteomes" id="UP001239111">
    <property type="component" value="Chromosome 1"/>
</dbReference>
<name>A0ACC2PEG1_9HYME</name>
<accession>A0ACC2PEG1</accession>